<organism evidence="6 7">
    <name type="scientific">Leptosia nina</name>
    <dbReference type="NCBI Taxonomy" id="320188"/>
    <lineage>
        <taxon>Eukaryota</taxon>
        <taxon>Metazoa</taxon>
        <taxon>Ecdysozoa</taxon>
        <taxon>Arthropoda</taxon>
        <taxon>Hexapoda</taxon>
        <taxon>Insecta</taxon>
        <taxon>Pterygota</taxon>
        <taxon>Neoptera</taxon>
        <taxon>Endopterygota</taxon>
        <taxon>Lepidoptera</taxon>
        <taxon>Glossata</taxon>
        <taxon>Ditrysia</taxon>
        <taxon>Papilionoidea</taxon>
        <taxon>Pieridae</taxon>
        <taxon>Pierinae</taxon>
        <taxon>Leptosia</taxon>
    </lineage>
</organism>
<dbReference type="GO" id="GO:0015020">
    <property type="term" value="F:glucuronosyltransferase activity"/>
    <property type="evidence" value="ECO:0007669"/>
    <property type="project" value="UniProtKB-EC"/>
</dbReference>
<dbReference type="EMBL" id="CAVLEF010000009">
    <property type="protein sequence ID" value="CAK1547702.1"/>
    <property type="molecule type" value="Genomic_DNA"/>
</dbReference>
<dbReference type="InterPro" id="IPR002213">
    <property type="entry name" value="UDP_glucos_trans"/>
</dbReference>
<dbReference type="FunFam" id="3.40.50.2000:FF:000050">
    <property type="entry name" value="UDP-glucuronosyltransferase"/>
    <property type="match status" value="1"/>
</dbReference>
<keyword evidence="5" id="KW-0472">Membrane</keyword>
<evidence type="ECO:0000313" key="7">
    <source>
        <dbReference type="Proteomes" id="UP001497472"/>
    </source>
</evidence>
<feature type="transmembrane region" description="Helical" evidence="5">
    <location>
        <begin position="479"/>
        <end position="501"/>
    </location>
</feature>
<comment type="catalytic activity">
    <reaction evidence="5">
        <text>glucuronate acceptor + UDP-alpha-D-glucuronate = acceptor beta-D-glucuronoside + UDP + H(+)</text>
        <dbReference type="Rhea" id="RHEA:21032"/>
        <dbReference type="ChEBI" id="CHEBI:15378"/>
        <dbReference type="ChEBI" id="CHEBI:58052"/>
        <dbReference type="ChEBI" id="CHEBI:58223"/>
        <dbReference type="ChEBI" id="CHEBI:132367"/>
        <dbReference type="ChEBI" id="CHEBI:132368"/>
        <dbReference type="EC" id="2.4.1.17"/>
    </reaction>
</comment>
<sequence>MLGVWSVLSVVFLNFYTTECAKILGVFPTPSISHQVVFRPLIHELAKRGHEVIVITPDPAFPKGQAPANLTEIDVHDISYKNWEDLLNSHNGKKEDIREQVINLIEKFTSTFEKQINTPEVKRILTEERYSFDLIISEASVRMILGLAHWLKTPIVQISSFGTTPVHYGLLGATTHPLLYPSPITERLYNMTLWEKGWELFKHFAFEHLLLITEESDHKVARRNFGEDLPSFDNLFREYVQMLFLNEHQIWAHNHPVPPNIVYVGGIHQTPTTELPKDLKTFLDTSRNGVIYTSFGTNVKPANLPREKVQMMLTVFSKLPYDVLLKWDEDMSEKPSNVKTAKWLPQAQLLKHPNVKLFITQGGLQSTDELINAAVPVIGIPMLGDQWYNTEKYVHHKIGQQLDIHQLTEEKFANAIKTVIEDKSYKENVIRLQSLMRKFPIKPLDLAVWWTEHILEYGGSHLRPPSFMMSSYDYYEVPLIAALLATSCVLLYIVVLIMFAFKRLLSYILKNIRIKVKKL</sequence>
<dbReference type="Gene3D" id="3.40.50.2000">
    <property type="entry name" value="Glycogen Phosphorylase B"/>
    <property type="match status" value="2"/>
</dbReference>
<dbReference type="CDD" id="cd03784">
    <property type="entry name" value="GT1_Gtf-like"/>
    <property type="match status" value="1"/>
</dbReference>
<accession>A0AAV1JI26</accession>
<dbReference type="InterPro" id="IPR035595">
    <property type="entry name" value="UDP_glycos_trans_CS"/>
</dbReference>
<comment type="similarity">
    <text evidence="1 4">Belongs to the UDP-glycosyltransferase family.</text>
</comment>
<dbReference type="GO" id="GO:0016020">
    <property type="term" value="C:membrane"/>
    <property type="evidence" value="ECO:0007669"/>
    <property type="project" value="UniProtKB-SubCell"/>
</dbReference>
<dbReference type="PANTHER" id="PTHR48043">
    <property type="entry name" value="EG:EG0003.4 PROTEIN-RELATED"/>
    <property type="match status" value="1"/>
</dbReference>
<keyword evidence="5" id="KW-0732">Signal</keyword>
<feature type="signal peptide" evidence="5">
    <location>
        <begin position="1"/>
        <end position="20"/>
    </location>
</feature>
<keyword evidence="2 4" id="KW-0328">Glycosyltransferase</keyword>
<proteinExistence type="inferred from homology"/>
<comment type="subcellular location">
    <subcellularLocation>
        <location evidence="5">Membrane</location>
        <topology evidence="5">Single-pass membrane protein</topology>
    </subcellularLocation>
</comment>
<evidence type="ECO:0000256" key="3">
    <source>
        <dbReference type="ARBA" id="ARBA00022679"/>
    </source>
</evidence>
<dbReference type="InterPro" id="IPR050271">
    <property type="entry name" value="UDP-glycosyltransferase"/>
</dbReference>
<keyword evidence="7" id="KW-1185">Reference proteome</keyword>
<protein>
    <recommendedName>
        <fullName evidence="5">UDP-glucuronosyltransferase</fullName>
        <ecNumber evidence="5">2.4.1.17</ecNumber>
    </recommendedName>
</protein>
<comment type="caution">
    <text evidence="6">The sequence shown here is derived from an EMBL/GenBank/DDBJ whole genome shotgun (WGS) entry which is preliminary data.</text>
</comment>
<name>A0AAV1JI26_9NEOP</name>
<evidence type="ECO:0000256" key="4">
    <source>
        <dbReference type="RuleBase" id="RU003718"/>
    </source>
</evidence>
<evidence type="ECO:0000256" key="2">
    <source>
        <dbReference type="ARBA" id="ARBA00022676"/>
    </source>
</evidence>
<dbReference type="Pfam" id="PF00201">
    <property type="entry name" value="UDPGT"/>
    <property type="match status" value="1"/>
</dbReference>
<evidence type="ECO:0000313" key="6">
    <source>
        <dbReference type="EMBL" id="CAK1547702.1"/>
    </source>
</evidence>
<evidence type="ECO:0000256" key="5">
    <source>
        <dbReference type="RuleBase" id="RU362059"/>
    </source>
</evidence>
<reference evidence="6 7" key="1">
    <citation type="submission" date="2023-11" db="EMBL/GenBank/DDBJ databases">
        <authorList>
            <person name="Okamura Y."/>
        </authorList>
    </citation>
    <scope>NUCLEOTIDE SEQUENCE [LARGE SCALE GENOMIC DNA]</scope>
</reference>
<gene>
    <name evidence="6" type="ORF">LNINA_LOCUS7160</name>
</gene>
<dbReference type="PROSITE" id="PS00375">
    <property type="entry name" value="UDPGT"/>
    <property type="match status" value="1"/>
</dbReference>
<feature type="chain" id="PRO_5043097996" description="UDP-glucuronosyltransferase" evidence="5">
    <location>
        <begin position="21"/>
        <end position="519"/>
    </location>
</feature>
<dbReference type="AlphaFoldDB" id="A0AAV1JI26"/>
<dbReference type="Proteomes" id="UP001497472">
    <property type="component" value="Unassembled WGS sequence"/>
</dbReference>
<dbReference type="SUPFAM" id="SSF53756">
    <property type="entry name" value="UDP-Glycosyltransferase/glycogen phosphorylase"/>
    <property type="match status" value="1"/>
</dbReference>
<dbReference type="PANTHER" id="PTHR48043:SF159">
    <property type="entry name" value="EG:EG0003.4 PROTEIN-RELATED"/>
    <property type="match status" value="1"/>
</dbReference>
<dbReference type="EC" id="2.4.1.17" evidence="5"/>
<keyword evidence="3 4" id="KW-0808">Transferase</keyword>
<keyword evidence="5" id="KW-1133">Transmembrane helix</keyword>
<evidence type="ECO:0000256" key="1">
    <source>
        <dbReference type="ARBA" id="ARBA00009995"/>
    </source>
</evidence>
<keyword evidence="5" id="KW-0812">Transmembrane</keyword>